<dbReference type="Proteomes" id="UP001215280">
    <property type="component" value="Unassembled WGS sequence"/>
</dbReference>
<dbReference type="SMART" id="SM00066">
    <property type="entry name" value="GAL4"/>
    <property type="match status" value="1"/>
</dbReference>
<dbReference type="PROSITE" id="PS00463">
    <property type="entry name" value="ZN2_CY6_FUNGAL_1"/>
    <property type="match status" value="1"/>
</dbReference>
<feature type="compositionally biased region" description="Polar residues" evidence="1">
    <location>
        <begin position="71"/>
        <end position="84"/>
    </location>
</feature>
<feature type="compositionally biased region" description="Low complexity" evidence="1">
    <location>
        <begin position="102"/>
        <end position="111"/>
    </location>
</feature>
<dbReference type="CDD" id="cd00067">
    <property type="entry name" value="GAL4"/>
    <property type="match status" value="1"/>
</dbReference>
<evidence type="ECO:0000259" key="2">
    <source>
        <dbReference type="PROSITE" id="PS50048"/>
    </source>
</evidence>
<sequence length="251" mass="27579">MANPNQPRQIQPHPAPFALMRRRTIIACSNCRKRKARCITTEQPPKNPCARCVKRGVVCEYVSGAEPEYSSPESHNSGTRSDSNFGAAETGRASPAPRARTPGPSLSSSRAPPLPYTGPPPLHARPRYAGSPLPDLSLEFSNVGPSQAYPHLQYAPAQYVDPGMTDPRYYTPQQNRAAYTQGPHQGYDLQADPARQYLAAHAYSSQSSSMPSNLATGEQLVADYTQFIAQYNWTPQRGFNDPSYHDSQDSQ</sequence>
<feature type="compositionally biased region" description="Pro residues" evidence="1">
    <location>
        <begin position="112"/>
        <end position="123"/>
    </location>
</feature>
<evidence type="ECO:0000313" key="4">
    <source>
        <dbReference type="Proteomes" id="UP001215280"/>
    </source>
</evidence>
<dbReference type="InterPro" id="IPR001138">
    <property type="entry name" value="Zn2Cys6_DnaBD"/>
</dbReference>
<gene>
    <name evidence="3" type="ORF">DFH07DRAFT_1058671</name>
</gene>
<dbReference type="SUPFAM" id="SSF57701">
    <property type="entry name" value="Zn2/Cys6 DNA-binding domain"/>
    <property type="match status" value="1"/>
</dbReference>
<reference evidence="3" key="1">
    <citation type="submission" date="2023-03" db="EMBL/GenBank/DDBJ databases">
        <title>Massive genome expansion in bonnet fungi (Mycena s.s.) driven by repeated elements and novel gene families across ecological guilds.</title>
        <authorList>
            <consortium name="Lawrence Berkeley National Laboratory"/>
            <person name="Harder C.B."/>
            <person name="Miyauchi S."/>
            <person name="Viragh M."/>
            <person name="Kuo A."/>
            <person name="Thoen E."/>
            <person name="Andreopoulos B."/>
            <person name="Lu D."/>
            <person name="Skrede I."/>
            <person name="Drula E."/>
            <person name="Henrissat B."/>
            <person name="Morin E."/>
            <person name="Kohler A."/>
            <person name="Barry K."/>
            <person name="LaButti K."/>
            <person name="Morin E."/>
            <person name="Salamov A."/>
            <person name="Lipzen A."/>
            <person name="Mereny Z."/>
            <person name="Hegedus B."/>
            <person name="Baldrian P."/>
            <person name="Stursova M."/>
            <person name="Weitz H."/>
            <person name="Taylor A."/>
            <person name="Grigoriev I.V."/>
            <person name="Nagy L.G."/>
            <person name="Martin F."/>
            <person name="Kauserud H."/>
        </authorList>
    </citation>
    <scope>NUCLEOTIDE SEQUENCE</scope>
    <source>
        <strain evidence="3">CBHHK188m</strain>
    </source>
</reference>
<dbReference type="Gene3D" id="4.10.240.10">
    <property type="entry name" value="Zn(2)-C6 fungal-type DNA-binding domain"/>
    <property type="match status" value="1"/>
</dbReference>
<accession>A0AAD7NLK5</accession>
<dbReference type="Pfam" id="PF00172">
    <property type="entry name" value="Zn_clus"/>
    <property type="match status" value="1"/>
</dbReference>
<evidence type="ECO:0000256" key="1">
    <source>
        <dbReference type="SAM" id="MobiDB-lite"/>
    </source>
</evidence>
<dbReference type="EMBL" id="JARJLG010000033">
    <property type="protein sequence ID" value="KAJ7766298.1"/>
    <property type="molecule type" value="Genomic_DNA"/>
</dbReference>
<dbReference type="GO" id="GO:0000981">
    <property type="term" value="F:DNA-binding transcription factor activity, RNA polymerase II-specific"/>
    <property type="evidence" value="ECO:0007669"/>
    <property type="project" value="InterPro"/>
</dbReference>
<comment type="caution">
    <text evidence="3">The sequence shown here is derived from an EMBL/GenBank/DDBJ whole genome shotgun (WGS) entry which is preliminary data.</text>
</comment>
<evidence type="ECO:0000313" key="3">
    <source>
        <dbReference type="EMBL" id="KAJ7766298.1"/>
    </source>
</evidence>
<dbReference type="PROSITE" id="PS50048">
    <property type="entry name" value="ZN2_CY6_FUNGAL_2"/>
    <property type="match status" value="1"/>
</dbReference>
<proteinExistence type="predicted"/>
<organism evidence="3 4">
    <name type="scientific">Mycena maculata</name>
    <dbReference type="NCBI Taxonomy" id="230809"/>
    <lineage>
        <taxon>Eukaryota</taxon>
        <taxon>Fungi</taxon>
        <taxon>Dikarya</taxon>
        <taxon>Basidiomycota</taxon>
        <taxon>Agaricomycotina</taxon>
        <taxon>Agaricomycetes</taxon>
        <taxon>Agaricomycetidae</taxon>
        <taxon>Agaricales</taxon>
        <taxon>Marasmiineae</taxon>
        <taxon>Mycenaceae</taxon>
        <taxon>Mycena</taxon>
    </lineage>
</organism>
<feature type="region of interest" description="Disordered" evidence="1">
    <location>
        <begin position="65"/>
        <end position="130"/>
    </location>
</feature>
<feature type="domain" description="Zn(2)-C6 fungal-type" evidence="2">
    <location>
        <begin position="27"/>
        <end position="61"/>
    </location>
</feature>
<name>A0AAD7NLK5_9AGAR</name>
<dbReference type="InterPro" id="IPR036864">
    <property type="entry name" value="Zn2-C6_fun-type_DNA-bd_sf"/>
</dbReference>
<dbReference type="GO" id="GO:0008270">
    <property type="term" value="F:zinc ion binding"/>
    <property type="evidence" value="ECO:0007669"/>
    <property type="project" value="InterPro"/>
</dbReference>
<keyword evidence="4" id="KW-1185">Reference proteome</keyword>
<dbReference type="AlphaFoldDB" id="A0AAD7NLK5"/>
<protein>
    <recommendedName>
        <fullName evidence="2">Zn(2)-C6 fungal-type domain-containing protein</fullName>
    </recommendedName>
</protein>